<name>A0AAU7FA74_9NEIS</name>
<comment type="similarity">
    <text evidence="1">Belongs to the 'phage' integrase family.</text>
</comment>
<dbReference type="SUPFAM" id="SSF56349">
    <property type="entry name" value="DNA breaking-rejoining enzymes"/>
    <property type="match status" value="1"/>
</dbReference>
<organism evidence="5">
    <name type="scientific">Chitinibacter mangrovi</name>
    <dbReference type="NCBI Taxonomy" id="3153927"/>
    <lineage>
        <taxon>Bacteria</taxon>
        <taxon>Pseudomonadati</taxon>
        <taxon>Pseudomonadota</taxon>
        <taxon>Betaproteobacteria</taxon>
        <taxon>Neisseriales</taxon>
        <taxon>Chitinibacteraceae</taxon>
        <taxon>Chitinibacter</taxon>
    </lineage>
</organism>
<dbReference type="GO" id="GO:0003677">
    <property type="term" value="F:DNA binding"/>
    <property type="evidence" value="ECO:0007669"/>
    <property type="project" value="InterPro"/>
</dbReference>
<dbReference type="KEGG" id="cmav:ABHF33_01950"/>
<dbReference type="InterPro" id="IPR050808">
    <property type="entry name" value="Phage_Integrase"/>
</dbReference>
<dbReference type="PROSITE" id="PS51898">
    <property type="entry name" value="TYR_RECOMBINASE"/>
    <property type="match status" value="1"/>
</dbReference>
<evidence type="ECO:0000256" key="3">
    <source>
        <dbReference type="ARBA" id="ARBA00023172"/>
    </source>
</evidence>
<dbReference type="Gene3D" id="3.30.160.390">
    <property type="entry name" value="Integrase, DNA-binding domain"/>
    <property type="match status" value="1"/>
</dbReference>
<sequence>METLLKRVRAGEFSGETKEKILFTYSGKTGLCLIFYPKNQTFSWVFRYNQPVSHNKRQITLGALDSSKIRESTASALEKYAEYFAIFKKGLDPKDFFEEEKNEKIRNAYTRKYITRTVADVARSYIDNVLSIAQIKSKNQQIKEIEKWLISDLTRFPSLKFSELTLEQVRKFKIEFINKIREIDESRVDKIKKDGSRYVRRNNSGDYLLNKLIGYLSKIIKEETKAGNVNFPFFPFGAELMQPEKERNRFLNDFELRKFFQFIYSDECRFSRSYKDILIVELFTGVRSINVVSLVWKNIDLENCVIKIDNTKNGLPILVHVSKPLREVLLFRKKAVGDSSEFVFPNPHYRDNFEENTKTTSPVLVPHIQEKSLSNTSNGISEFCKNNNMKKFSSHDLRRTFSNLVLDFSQDFLIQKLALGHKIKDVNIVHYSKKSTIFKMVSAEVEKVGNHFVDLGFRPGGEFKIDTGGRGKVPNLTSDG</sequence>
<dbReference type="Gene3D" id="1.10.443.10">
    <property type="entry name" value="Intergrase catalytic core"/>
    <property type="match status" value="1"/>
</dbReference>
<dbReference type="Pfam" id="PF00589">
    <property type="entry name" value="Phage_integrase"/>
    <property type="match status" value="1"/>
</dbReference>
<evidence type="ECO:0000313" key="5">
    <source>
        <dbReference type="EMBL" id="XBM01071.1"/>
    </source>
</evidence>
<evidence type="ECO:0000256" key="2">
    <source>
        <dbReference type="ARBA" id="ARBA00022908"/>
    </source>
</evidence>
<dbReference type="GO" id="GO:0015074">
    <property type="term" value="P:DNA integration"/>
    <property type="evidence" value="ECO:0007669"/>
    <property type="project" value="UniProtKB-KW"/>
</dbReference>
<reference evidence="5" key="1">
    <citation type="submission" date="2024-05" db="EMBL/GenBank/DDBJ databases">
        <authorList>
            <person name="Yang L."/>
            <person name="Pan L."/>
        </authorList>
    </citation>
    <scope>NUCLEOTIDE SEQUENCE</scope>
    <source>
        <strain evidence="5">FCG-7</strain>
    </source>
</reference>
<dbReference type="AlphaFoldDB" id="A0AAU7FA74"/>
<feature type="domain" description="Tyr recombinase" evidence="4">
    <location>
        <begin position="245"/>
        <end position="446"/>
    </location>
</feature>
<dbReference type="EMBL" id="CP157355">
    <property type="protein sequence ID" value="XBM01071.1"/>
    <property type="molecule type" value="Genomic_DNA"/>
</dbReference>
<dbReference type="InterPro" id="IPR013762">
    <property type="entry name" value="Integrase-like_cat_sf"/>
</dbReference>
<gene>
    <name evidence="5" type="ORF">ABHF33_01950</name>
</gene>
<dbReference type="InterPro" id="IPR011010">
    <property type="entry name" value="DNA_brk_join_enz"/>
</dbReference>
<dbReference type="GO" id="GO:0006310">
    <property type="term" value="P:DNA recombination"/>
    <property type="evidence" value="ECO:0007669"/>
    <property type="project" value="UniProtKB-KW"/>
</dbReference>
<dbReference type="InterPro" id="IPR038488">
    <property type="entry name" value="Integrase_DNA-bd_sf"/>
</dbReference>
<dbReference type="InterPro" id="IPR002104">
    <property type="entry name" value="Integrase_catalytic"/>
</dbReference>
<proteinExistence type="inferred from homology"/>
<evidence type="ECO:0000256" key="1">
    <source>
        <dbReference type="ARBA" id="ARBA00008857"/>
    </source>
</evidence>
<dbReference type="PANTHER" id="PTHR30629">
    <property type="entry name" value="PROPHAGE INTEGRASE"/>
    <property type="match status" value="1"/>
</dbReference>
<accession>A0AAU7FA74</accession>
<evidence type="ECO:0000259" key="4">
    <source>
        <dbReference type="PROSITE" id="PS51898"/>
    </source>
</evidence>
<keyword evidence="2" id="KW-0229">DNA integration</keyword>
<dbReference type="PANTHER" id="PTHR30629:SF2">
    <property type="entry name" value="PROPHAGE INTEGRASE INTS-RELATED"/>
    <property type="match status" value="1"/>
</dbReference>
<keyword evidence="3" id="KW-0233">DNA recombination</keyword>
<dbReference type="RefSeq" id="WP_348945392.1">
    <property type="nucleotide sequence ID" value="NZ_CP157355.1"/>
</dbReference>
<protein>
    <submittedName>
        <fullName evidence="5">Tyrosine-type recombinase/integrase</fullName>
    </submittedName>
</protein>